<protein>
    <submittedName>
        <fullName evidence="1">Uncharacterized protein</fullName>
    </submittedName>
</protein>
<organism evidence="1">
    <name type="scientific">marine sediment metagenome</name>
    <dbReference type="NCBI Taxonomy" id="412755"/>
    <lineage>
        <taxon>unclassified sequences</taxon>
        <taxon>metagenomes</taxon>
        <taxon>ecological metagenomes</taxon>
    </lineage>
</organism>
<proteinExistence type="predicted"/>
<gene>
    <name evidence="1" type="ORF">S01H1_75014</name>
</gene>
<sequence>MSNIKTKKQHVGSKLPTYWQESGTPALRILKVEAQLLDLKHLMKYSSAPGDKSTEFVELGPGKFQVPEMLPLKIEPENELNVCNVSIFFDDSTRK</sequence>
<evidence type="ECO:0000313" key="1">
    <source>
        <dbReference type="EMBL" id="GAG46378.1"/>
    </source>
</evidence>
<dbReference type="AlphaFoldDB" id="X0YCB6"/>
<accession>X0YCB6</accession>
<name>X0YCB6_9ZZZZ</name>
<dbReference type="EMBL" id="BARS01050218">
    <property type="protein sequence ID" value="GAG46378.1"/>
    <property type="molecule type" value="Genomic_DNA"/>
</dbReference>
<feature type="non-terminal residue" evidence="1">
    <location>
        <position position="95"/>
    </location>
</feature>
<reference evidence="1" key="1">
    <citation type="journal article" date="2014" name="Front. Microbiol.">
        <title>High frequency of phylogenetically diverse reductive dehalogenase-homologous genes in deep subseafloor sedimentary metagenomes.</title>
        <authorList>
            <person name="Kawai M."/>
            <person name="Futagami T."/>
            <person name="Toyoda A."/>
            <person name="Takaki Y."/>
            <person name="Nishi S."/>
            <person name="Hori S."/>
            <person name="Arai W."/>
            <person name="Tsubouchi T."/>
            <person name="Morono Y."/>
            <person name="Uchiyama I."/>
            <person name="Ito T."/>
            <person name="Fujiyama A."/>
            <person name="Inagaki F."/>
            <person name="Takami H."/>
        </authorList>
    </citation>
    <scope>NUCLEOTIDE SEQUENCE</scope>
    <source>
        <strain evidence="1">Expedition CK06-06</strain>
    </source>
</reference>
<comment type="caution">
    <text evidence="1">The sequence shown here is derived from an EMBL/GenBank/DDBJ whole genome shotgun (WGS) entry which is preliminary data.</text>
</comment>